<evidence type="ECO:0000256" key="1">
    <source>
        <dbReference type="SAM" id="SignalP"/>
    </source>
</evidence>
<accession>A0ABY4AZF2</accession>
<dbReference type="RefSeq" id="WP_243510440.1">
    <property type="nucleotide sequence ID" value="NZ_CP094534.1"/>
</dbReference>
<dbReference type="Proteomes" id="UP000831390">
    <property type="component" value="Chromosome"/>
</dbReference>
<dbReference type="EMBL" id="CP094534">
    <property type="protein sequence ID" value="UOE32283.1"/>
    <property type="molecule type" value="Genomic_DNA"/>
</dbReference>
<protein>
    <recommendedName>
        <fullName evidence="4">TonB C-terminal domain-containing protein</fullName>
    </recommendedName>
</protein>
<proteinExistence type="predicted"/>
<evidence type="ECO:0000313" key="3">
    <source>
        <dbReference type="Proteomes" id="UP000831390"/>
    </source>
</evidence>
<dbReference type="Gene3D" id="2.20.110.10">
    <property type="entry name" value="Histone H3 K4-specific methyltransferase SET7/9 N-terminal domain"/>
    <property type="match status" value="1"/>
</dbReference>
<evidence type="ECO:0000313" key="2">
    <source>
        <dbReference type="EMBL" id="UOE32283.1"/>
    </source>
</evidence>
<reference evidence="2 3" key="1">
    <citation type="submission" date="2022-03" db="EMBL/GenBank/DDBJ databases">
        <title>Hymenobactersp. isolated from the air.</title>
        <authorList>
            <person name="Won M."/>
            <person name="Kwon S.-W."/>
        </authorList>
    </citation>
    <scope>NUCLEOTIDE SEQUENCE [LARGE SCALE GENOMIC DNA]</scope>
    <source>
        <strain evidence="2 3">KACC 22596</strain>
    </source>
</reference>
<evidence type="ECO:0008006" key="4">
    <source>
        <dbReference type="Google" id="ProtNLM"/>
    </source>
</evidence>
<feature type="signal peptide" evidence="1">
    <location>
        <begin position="1"/>
        <end position="26"/>
    </location>
</feature>
<keyword evidence="3" id="KW-1185">Reference proteome</keyword>
<sequence length="317" mass="34991">MKQRMKWMGVGLGLLAGLLGARSVSAQEETEKVLVEKAGIVEEFSVLKADRTIRQGAYIRYRPLGGAAGVAVLEAGSYEHGLKEGEWRSFYEEAPWNKLQSQGSYRAGLPDGLWQYYHCYWMRQRNAAELAPNGRKTKAGYLVSVVDSAARLQAKGLNYAGTRAGVWVYYDAAGNAIQKVNEAAHQLVYWRPPTREPVSGPALGANHPLLYLGGRNQLQDAIYHHIEAFSRLQPYSVGSAKFVFSVDSTGHQTHFGLDANVLPNAFETFVLSALSNLPTTWLPQVVNGHAVAAEYRVRLSIKNHQDSGRLTVEMLGD</sequence>
<feature type="chain" id="PRO_5047547666" description="TonB C-terminal domain-containing protein" evidence="1">
    <location>
        <begin position="27"/>
        <end position="317"/>
    </location>
</feature>
<gene>
    <name evidence="2" type="ORF">MTP16_14200</name>
</gene>
<keyword evidence="1" id="KW-0732">Signal</keyword>
<organism evidence="2 3">
    <name type="scientific">Hymenobacter monticola</name>
    <dbReference type="NCBI Taxonomy" id="1705399"/>
    <lineage>
        <taxon>Bacteria</taxon>
        <taxon>Pseudomonadati</taxon>
        <taxon>Bacteroidota</taxon>
        <taxon>Cytophagia</taxon>
        <taxon>Cytophagales</taxon>
        <taxon>Hymenobacteraceae</taxon>
        <taxon>Hymenobacter</taxon>
    </lineage>
</organism>
<name>A0ABY4AZF2_9BACT</name>